<dbReference type="NCBIfam" id="TIGR01484">
    <property type="entry name" value="HAD-SF-IIB"/>
    <property type="match status" value="1"/>
</dbReference>
<reference evidence="10" key="1">
    <citation type="submission" date="2015-04" db="UniProtKB">
        <authorList>
            <consortium name="EnsemblPlants"/>
        </authorList>
    </citation>
    <scope>IDENTIFICATION</scope>
    <source>
        <strain evidence="10">SL10</strain>
    </source>
</reference>
<keyword evidence="5 8" id="KW-0378">Hydrolase</keyword>
<keyword evidence="6" id="KW-0346">Stress response</keyword>
<evidence type="ECO:0000256" key="9">
    <source>
        <dbReference type="SAM" id="MobiDB-lite"/>
    </source>
</evidence>
<dbReference type="InterPro" id="IPR023214">
    <property type="entry name" value="HAD_sf"/>
</dbReference>
<dbReference type="Gene3D" id="3.30.70.1020">
    <property type="entry name" value="Trehalose-6-phosphate phosphatase related protein, domain 2"/>
    <property type="match status" value="1"/>
</dbReference>
<evidence type="ECO:0000313" key="11">
    <source>
        <dbReference type="Proteomes" id="UP000006591"/>
    </source>
</evidence>
<sequence>MAPIGQSESEKGGAATAEKIRPFAPFPVPKNLCDLDVAAREVAKRLLPLEVKYTGKMAMISANFLLNNCARTYTNKKTLKNKRELVEVVDGLVGVMMTSSNREKPDIESGYDDSSDEDSTENSRAEICPSALCFFDQIVASAQDKKVVLFLDYDGTLSPIVNDPEKAFMSSEMRATVKSVAKHFPTAIVSGRSRDKVFDFVKLTEIYYAGSHGMDILASFADSDSTIEKTKETKLFQPANEFLTMITEVSKSLIEVTKAIKGATVENNKFCVSVHYRNVDKKNWKLVAQVVNNVLKDFPSLKVSTGRKVLEVRPMINWDKGKAVEFLLRSLGLDDSETVLPIYIGDDKTDEDAFKVLRERKNGCGILVSQVPKKSEAFFMLRGPSEVVILPVMLNFFAALLIMPSDGISQFLGEMEGTINI</sequence>
<dbReference type="eggNOG" id="KOG1050">
    <property type="taxonomic scope" value="Eukaryota"/>
</dbReference>
<evidence type="ECO:0000256" key="3">
    <source>
        <dbReference type="ARBA" id="ARBA00005199"/>
    </source>
</evidence>
<dbReference type="AlphaFoldDB" id="A0A0E0H416"/>
<evidence type="ECO:0000256" key="6">
    <source>
        <dbReference type="ARBA" id="ARBA00023016"/>
    </source>
</evidence>
<keyword evidence="11" id="KW-1185">Reference proteome</keyword>
<reference evidence="10" key="2">
    <citation type="submission" date="2018-04" db="EMBL/GenBank/DDBJ databases">
        <title>OnivRS2 (Oryza nivara Reference Sequence Version 2).</title>
        <authorList>
            <person name="Zhang J."/>
            <person name="Kudrna D."/>
            <person name="Lee S."/>
            <person name="Talag J."/>
            <person name="Rajasekar S."/>
            <person name="Welchert J."/>
            <person name="Hsing Y.-I."/>
            <person name="Wing R.A."/>
        </authorList>
    </citation>
    <scope>NUCLEOTIDE SEQUENCE [LARGE SCALE GENOMIC DNA]</scope>
    <source>
        <strain evidence="10">SL10</strain>
    </source>
</reference>
<comment type="pathway">
    <text evidence="3 8">Glycan biosynthesis; trehalose biosynthesis.</text>
</comment>
<dbReference type="InterPro" id="IPR036412">
    <property type="entry name" value="HAD-like_sf"/>
</dbReference>
<dbReference type="FunFam" id="3.30.70.1020:FF:000004">
    <property type="entry name" value="Trehalose 6-phosphate phosphatase"/>
    <property type="match status" value="1"/>
</dbReference>
<dbReference type="EC" id="3.1.3.12" evidence="8"/>
<dbReference type="InterPro" id="IPR006379">
    <property type="entry name" value="HAD-SF_hydro_IIB"/>
</dbReference>
<comment type="cofactor">
    <cofactor evidence="2 8">
        <name>a divalent metal cation</name>
        <dbReference type="ChEBI" id="CHEBI:60240"/>
    </cofactor>
</comment>
<dbReference type="FunFam" id="3.40.50.1000:FF:000073">
    <property type="entry name" value="Trehalose 6-phosphate phosphatase"/>
    <property type="match status" value="1"/>
</dbReference>
<name>A0A0E0H416_ORYNI</name>
<dbReference type="PANTHER" id="PTHR43768">
    <property type="entry name" value="TREHALOSE 6-PHOSPHATE PHOSPHATASE"/>
    <property type="match status" value="1"/>
</dbReference>
<feature type="region of interest" description="Disordered" evidence="9">
    <location>
        <begin position="102"/>
        <end position="122"/>
    </location>
</feature>
<dbReference type="InterPro" id="IPR044651">
    <property type="entry name" value="OTSB-like"/>
</dbReference>
<dbReference type="SUPFAM" id="SSF56784">
    <property type="entry name" value="HAD-like"/>
    <property type="match status" value="1"/>
</dbReference>
<dbReference type="GO" id="GO:0005992">
    <property type="term" value="P:trehalose biosynthetic process"/>
    <property type="evidence" value="ECO:0007669"/>
    <property type="project" value="UniProtKB-UniPathway"/>
</dbReference>
<evidence type="ECO:0000256" key="1">
    <source>
        <dbReference type="ARBA" id="ARBA00000500"/>
    </source>
</evidence>
<organism evidence="10">
    <name type="scientific">Oryza nivara</name>
    <name type="common">Indian wild rice</name>
    <name type="synonym">Oryza sativa f. spontanea</name>
    <dbReference type="NCBI Taxonomy" id="4536"/>
    <lineage>
        <taxon>Eukaryota</taxon>
        <taxon>Viridiplantae</taxon>
        <taxon>Streptophyta</taxon>
        <taxon>Embryophyta</taxon>
        <taxon>Tracheophyta</taxon>
        <taxon>Spermatophyta</taxon>
        <taxon>Magnoliopsida</taxon>
        <taxon>Liliopsida</taxon>
        <taxon>Poales</taxon>
        <taxon>Poaceae</taxon>
        <taxon>BOP clade</taxon>
        <taxon>Oryzoideae</taxon>
        <taxon>Oryzeae</taxon>
        <taxon>Oryzinae</taxon>
        <taxon>Oryza</taxon>
    </lineage>
</organism>
<dbReference type="Pfam" id="PF02358">
    <property type="entry name" value="Trehalose_PPase"/>
    <property type="match status" value="1"/>
</dbReference>
<dbReference type="EnsemblPlants" id="ONIVA04G19460.2">
    <property type="protein sequence ID" value="ONIVA04G19460.2"/>
    <property type="gene ID" value="ONIVA04G19460"/>
</dbReference>
<dbReference type="GO" id="GO:0004805">
    <property type="term" value="F:trehalose-phosphatase activity"/>
    <property type="evidence" value="ECO:0007669"/>
    <property type="project" value="UniProtKB-EC"/>
</dbReference>
<dbReference type="STRING" id="4536.A0A0E0H416"/>
<evidence type="ECO:0000256" key="5">
    <source>
        <dbReference type="ARBA" id="ARBA00022801"/>
    </source>
</evidence>
<evidence type="ECO:0000256" key="2">
    <source>
        <dbReference type="ARBA" id="ARBA00001968"/>
    </source>
</evidence>
<evidence type="ECO:0000256" key="7">
    <source>
        <dbReference type="ARBA" id="ARBA00025274"/>
    </source>
</evidence>
<proteinExistence type="inferred from homology"/>
<dbReference type="InterPro" id="IPR003337">
    <property type="entry name" value="Trehalose_PPase"/>
</dbReference>
<dbReference type="UniPathway" id="UPA00299"/>
<dbReference type="Gramene" id="ONIVA04G19460.2">
    <property type="protein sequence ID" value="ONIVA04G19460.2"/>
    <property type="gene ID" value="ONIVA04G19460"/>
</dbReference>
<evidence type="ECO:0000256" key="4">
    <source>
        <dbReference type="ARBA" id="ARBA00008770"/>
    </source>
</evidence>
<feature type="compositionally biased region" description="Acidic residues" evidence="9">
    <location>
        <begin position="109"/>
        <end position="120"/>
    </location>
</feature>
<dbReference type="CDD" id="cd01627">
    <property type="entry name" value="HAD_TPP"/>
    <property type="match status" value="1"/>
</dbReference>
<evidence type="ECO:0000256" key="8">
    <source>
        <dbReference type="RuleBase" id="RU361117"/>
    </source>
</evidence>
<protein>
    <recommendedName>
        <fullName evidence="8">Trehalose 6-phosphate phosphatase</fullName>
        <ecNumber evidence="8">3.1.3.12</ecNumber>
    </recommendedName>
</protein>
<dbReference type="Gene3D" id="3.40.50.1000">
    <property type="entry name" value="HAD superfamily/HAD-like"/>
    <property type="match status" value="1"/>
</dbReference>
<evidence type="ECO:0000313" key="10">
    <source>
        <dbReference type="EnsemblPlants" id="ONIVA04G19460.2"/>
    </source>
</evidence>
<accession>A0A0E0H416</accession>
<comment type="function">
    <text evidence="7">Removes the phosphate from trehalose 6-phosphate to produce free trehalose. Trehalose accumulation in plant may improve abiotic stress tolerance.</text>
</comment>
<comment type="similarity">
    <text evidence="4 8">Belongs to the trehalose phosphatase family.</text>
</comment>
<comment type="catalytic activity">
    <reaction evidence="1 8">
        <text>alpha,alpha-trehalose 6-phosphate + H2O = alpha,alpha-trehalose + phosphate</text>
        <dbReference type="Rhea" id="RHEA:23420"/>
        <dbReference type="ChEBI" id="CHEBI:15377"/>
        <dbReference type="ChEBI" id="CHEBI:16551"/>
        <dbReference type="ChEBI" id="CHEBI:43474"/>
        <dbReference type="ChEBI" id="CHEBI:58429"/>
        <dbReference type="EC" id="3.1.3.12"/>
    </reaction>
</comment>
<dbReference type="PANTHER" id="PTHR43768:SF35">
    <property type="entry name" value="TREHALOSE-PHOSPHATE PHOSPHATASE 5-RELATED"/>
    <property type="match status" value="1"/>
</dbReference>
<dbReference type="Proteomes" id="UP000006591">
    <property type="component" value="Chromosome 4"/>
</dbReference>
<dbReference type="NCBIfam" id="TIGR00685">
    <property type="entry name" value="T6PP"/>
    <property type="match status" value="1"/>
</dbReference>